<proteinExistence type="predicted"/>
<evidence type="ECO:0000313" key="1">
    <source>
        <dbReference type="EMBL" id="GIY53466.1"/>
    </source>
</evidence>
<name>A0AAV4U6S0_CAEEX</name>
<comment type="caution">
    <text evidence="1">The sequence shown here is derived from an EMBL/GenBank/DDBJ whole genome shotgun (WGS) entry which is preliminary data.</text>
</comment>
<organism evidence="1 2">
    <name type="scientific">Caerostris extrusa</name>
    <name type="common">Bark spider</name>
    <name type="synonym">Caerostris bankana</name>
    <dbReference type="NCBI Taxonomy" id="172846"/>
    <lineage>
        <taxon>Eukaryota</taxon>
        <taxon>Metazoa</taxon>
        <taxon>Ecdysozoa</taxon>
        <taxon>Arthropoda</taxon>
        <taxon>Chelicerata</taxon>
        <taxon>Arachnida</taxon>
        <taxon>Araneae</taxon>
        <taxon>Araneomorphae</taxon>
        <taxon>Entelegynae</taxon>
        <taxon>Araneoidea</taxon>
        <taxon>Araneidae</taxon>
        <taxon>Caerostris</taxon>
    </lineage>
</organism>
<reference evidence="1 2" key="1">
    <citation type="submission" date="2021-06" db="EMBL/GenBank/DDBJ databases">
        <title>Caerostris extrusa draft genome.</title>
        <authorList>
            <person name="Kono N."/>
            <person name="Arakawa K."/>
        </authorList>
    </citation>
    <scope>NUCLEOTIDE SEQUENCE [LARGE SCALE GENOMIC DNA]</scope>
</reference>
<dbReference type="EMBL" id="BPLR01012367">
    <property type="protein sequence ID" value="GIY53466.1"/>
    <property type="molecule type" value="Genomic_DNA"/>
</dbReference>
<dbReference type="AlphaFoldDB" id="A0AAV4U6S0"/>
<accession>A0AAV4U6S0</accession>
<evidence type="ECO:0000313" key="2">
    <source>
        <dbReference type="Proteomes" id="UP001054945"/>
    </source>
</evidence>
<protein>
    <submittedName>
        <fullName evidence="1">Uncharacterized protein</fullName>
    </submittedName>
</protein>
<sequence>MTTGRYIMKGLDQEVRGMERYECLSLKAVTWRRRRDVFLNGRLLPSRQPAFCNKRHLGEWRSDGTREFLKIKVISSITSSENASQSSRNRQWSPRRHSCESRLIGTRFKALLSFSWKKTGKKKRRREQCRNIGRHVKAVPPTHGWLIARASEETMGDGAPSSCCEDPGGGDKGWVRVIRVETNSVEQALRDPLLTGF</sequence>
<keyword evidence="2" id="KW-1185">Reference proteome</keyword>
<dbReference type="Proteomes" id="UP001054945">
    <property type="component" value="Unassembled WGS sequence"/>
</dbReference>
<gene>
    <name evidence="1" type="ORF">CEXT_628731</name>
</gene>